<evidence type="ECO:0000256" key="4">
    <source>
        <dbReference type="ARBA" id="ARBA00022801"/>
    </source>
</evidence>
<evidence type="ECO:0000256" key="2">
    <source>
        <dbReference type="ARBA" id="ARBA00009045"/>
    </source>
</evidence>
<evidence type="ECO:0000313" key="10">
    <source>
        <dbReference type="EMBL" id="GLC25503.1"/>
    </source>
</evidence>
<evidence type="ECO:0000256" key="3">
    <source>
        <dbReference type="ARBA" id="ARBA00022692"/>
    </source>
</evidence>
<dbReference type="AlphaFoldDB" id="A0AA37QEW2"/>
<dbReference type="Pfam" id="PF20216">
    <property type="entry name" value="DUF6576"/>
    <property type="match status" value="1"/>
</dbReference>
<dbReference type="InterPro" id="IPR035952">
    <property type="entry name" value="Rhomboid-like_sf"/>
</dbReference>
<dbReference type="PANTHER" id="PTHR43731:SF14">
    <property type="entry name" value="PRESENILIN-ASSOCIATED RHOMBOID-LIKE PROTEIN, MITOCHONDRIAL"/>
    <property type="match status" value="1"/>
</dbReference>
<dbReference type="Pfam" id="PF01694">
    <property type="entry name" value="Rhomboid"/>
    <property type="match status" value="1"/>
</dbReference>
<protein>
    <submittedName>
        <fullName evidence="10">Rhomboid family intramembrane serine protease</fullName>
    </submittedName>
</protein>
<sequence length="255" mass="28411">MTPVVRSLLIATVAAFFLQKTLPGLTEAFLFVPQLLWRQPWTLVTYMFLHGGLTHLLFNMLGLFFFGSRVESRIGSQRFATLYFLSGISGALLSLLLSRNPILGASAGVFGVMLAFAHFWPDEPIHIWGVIPVPARILVIITTVFTLWSGISGGGGGIAHFAHLGGYVGAWLYMRWLDRARTDFRRKATSAPPEVTRQIRGFDRIDRSTIHEVNRGEVDRILDKISAGGVESLTPQERLFLSNFVPLDDRMPPKS</sequence>
<feature type="transmembrane region" description="Helical" evidence="7">
    <location>
        <begin position="47"/>
        <end position="67"/>
    </location>
</feature>
<feature type="transmembrane region" description="Helical" evidence="7">
    <location>
        <begin position="102"/>
        <end position="120"/>
    </location>
</feature>
<evidence type="ECO:0000259" key="8">
    <source>
        <dbReference type="Pfam" id="PF01694"/>
    </source>
</evidence>
<feature type="domain" description="Peptidase S54 rhomboid" evidence="8">
    <location>
        <begin position="38"/>
        <end position="174"/>
    </location>
</feature>
<keyword evidence="10" id="KW-0645">Protease</keyword>
<keyword evidence="4" id="KW-0378">Hydrolase</keyword>
<name>A0AA37QEW2_9BACT</name>
<dbReference type="InterPro" id="IPR022764">
    <property type="entry name" value="Peptidase_S54_rhomboid_dom"/>
</dbReference>
<proteinExistence type="inferred from homology"/>
<dbReference type="InterPro" id="IPR046483">
    <property type="entry name" value="DUF6576"/>
</dbReference>
<gene>
    <name evidence="10" type="ORF">rosag_20160</name>
</gene>
<feature type="transmembrane region" description="Helical" evidence="7">
    <location>
        <begin position="157"/>
        <end position="177"/>
    </location>
</feature>
<dbReference type="GO" id="GO:0016020">
    <property type="term" value="C:membrane"/>
    <property type="evidence" value="ECO:0007669"/>
    <property type="project" value="UniProtKB-SubCell"/>
</dbReference>
<dbReference type="RefSeq" id="WP_284349959.1">
    <property type="nucleotide sequence ID" value="NZ_BRXS01000003.1"/>
</dbReference>
<comment type="similarity">
    <text evidence="2">Belongs to the peptidase S54 family.</text>
</comment>
<reference evidence="10" key="1">
    <citation type="submission" date="2022-08" db="EMBL/GenBank/DDBJ databases">
        <title>Draft genome sequencing of Roseisolibacter agri AW1220.</title>
        <authorList>
            <person name="Tobiishi Y."/>
            <person name="Tonouchi A."/>
        </authorList>
    </citation>
    <scope>NUCLEOTIDE SEQUENCE</scope>
    <source>
        <strain evidence="10">AW1220</strain>
    </source>
</reference>
<keyword evidence="3 7" id="KW-0812">Transmembrane</keyword>
<dbReference type="InterPro" id="IPR050925">
    <property type="entry name" value="Rhomboid_protease_S54"/>
</dbReference>
<comment type="caution">
    <text evidence="10">The sequence shown here is derived from an EMBL/GenBank/DDBJ whole genome shotgun (WGS) entry which is preliminary data.</text>
</comment>
<keyword evidence="11" id="KW-1185">Reference proteome</keyword>
<dbReference type="Proteomes" id="UP001161325">
    <property type="component" value="Unassembled WGS sequence"/>
</dbReference>
<dbReference type="GO" id="GO:0006508">
    <property type="term" value="P:proteolysis"/>
    <property type="evidence" value="ECO:0007669"/>
    <property type="project" value="UniProtKB-KW"/>
</dbReference>
<evidence type="ECO:0000259" key="9">
    <source>
        <dbReference type="Pfam" id="PF20216"/>
    </source>
</evidence>
<dbReference type="SUPFAM" id="SSF144091">
    <property type="entry name" value="Rhomboid-like"/>
    <property type="match status" value="1"/>
</dbReference>
<comment type="subcellular location">
    <subcellularLocation>
        <location evidence="1">Membrane</location>
        <topology evidence="1">Multi-pass membrane protein</topology>
    </subcellularLocation>
</comment>
<feature type="transmembrane region" description="Helical" evidence="7">
    <location>
        <begin position="79"/>
        <end position="96"/>
    </location>
</feature>
<evidence type="ECO:0000313" key="11">
    <source>
        <dbReference type="Proteomes" id="UP001161325"/>
    </source>
</evidence>
<dbReference type="Gene3D" id="1.20.1540.10">
    <property type="entry name" value="Rhomboid-like"/>
    <property type="match status" value="1"/>
</dbReference>
<dbReference type="GO" id="GO:0004252">
    <property type="term" value="F:serine-type endopeptidase activity"/>
    <property type="evidence" value="ECO:0007669"/>
    <property type="project" value="InterPro"/>
</dbReference>
<evidence type="ECO:0000256" key="5">
    <source>
        <dbReference type="ARBA" id="ARBA00022989"/>
    </source>
</evidence>
<dbReference type="EMBL" id="BRXS01000003">
    <property type="protein sequence ID" value="GLC25503.1"/>
    <property type="molecule type" value="Genomic_DNA"/>
</dbReference>
<dbReference type="PANTHER" id="PTHR43731">
    <property type="entry name" value="RHOMBOID PROTEASE"/>
    <property type="match status" value="1"/>
</dbReference>
<organism evidence="10 11">
    <name type="scientific">Roseisolibacter agri</name>
    <dbReference type="NCBI Taxonomy" id="2014610"/>
    <lineage>
        <taxon>Bacteria</taxon>
        <taxon>Pseudomonadati</taxon>
        <taxon>Gemmatimonadota</taxon>
        <taxon>Gemmatimonadia</taxon>
        <taxon>Gemmatimonadales</taxon>
        <taxon>Gemmatimonadaceae</taxon>
        <taxon>Roseisolibacter</taxon>
    </lineage>
</organism>
<evidence type="ECO:0000256" key="1">
    <source>
        <dbReference type="ARBA" id="ARBA00004141"/>
    </source>
</evidence>
<accession>A0AA37QEW2</accession>
<keyword evidence="5 7" id="KW-1133">Transmembrane helix</keyword>
<evidence type="ECO:0000256" key="7">
    <source>
        <dbReference type="SAM" id="Phobius"/>
    </source>
</evidence>
<feature type="domain" description="DUF6576" evidence="9">
    <location>
        <begin position="215"/>
        <end position="241"/>
    </location>
</feature>
<keyword evidence="6 7" id="KW-0472">Membrane</keyword>
<feature type="transmembrane region" description="Helical" evidence="7">
    <location>
        <begin position="127"/>
        <end position="151"/>
    </location>
</feature>
<dbReference type="SMART" id="SM01160">
    <property type="entry name" value="DUF1751"/>
    <property type="match status" value="1"/>
</dbReference>
<evidence type="ECO:0000256" key="6">
    <source>
        <dbReference type="ARBA" id="ARBA00023136"/>
    </source>
</evidence>